<accession>A0A177AS57</accession>
<keyword evidence="9" id="KW-1185">Reference proteome</keyword>
<evidence type="ECO:0000256" key="2">
    <source>
        <dbReference type="ARBA" id="ARBA00007168"/>
    </source>
</evidence>
<keyword evidence="4 7" id="KW-1133">Transmembrane helix</keyword>
<evidence type="ECO:0000256" key="4">
    <source>
        <dbReference type="ARBA" id="ARBA00022989"/>
    </source>
</evidence>
<dbReference type="GO" id="GO:0022857">
    <property type="term" value="F:transmembrane transporter activity"/>
    <property type="evidence" value="ECO:0007669"/>
    <property type="project" value="InterPro"/>
</dbReference>
<dbReference type="OrthoDB" id="6158634at2759"/>
<gene>
    <name evidence="8" type="ORF">A3Q56_07463</name>
</gene>
<dbReference type="PANTHER" id="PTHR12385:SF14">
    <property type="entry name" value="CHOLINE TRANSPORTER-LIKE 2"/>
    <property type="match status" value="1"/>
</dbReference>
<evidence type="ECO:0000256" key="7">
    <source>
        <dbReference type="SAM" id="Phobius"/>
    </source>
</evidence>
<dbReference type="Proteomes" id="UP000078046">
    <property type="component" value="Unassembled WGS sequence"/>
</dbReference>
<feature type="transmembrane region" description="Helical" evidence="7">
    <location>
        <begin position="28"/>
        <end position="50"/>
    </location>
</feature>
<keyword evidence="3 7" id="KW-0812">Transmembrane</keyword>
<comment type="caution">
    <text evidence="8">The sequence shown here is derived from an EMBL/GenBank/DDBJ whole genome shotgun (WGS) entry which is preliminary data.</text>
</comment>
<dbReference type="InterPro" id="IPR007603">
    <property type="entry name" value="Choline_transptr-like"/>
</dbReference>
<evidence type="ECO:0000256" key="3">
    <source>
        <dbReference type="ARBA" id="ARBA00022692"/>
    </source>
</evidence>
<dbReference type="EMBL" id="LWCA01001599">
    <property type="protein sequence ID" value="OAF64815.1"/>
    <property type="molecule type" value="Genomic_DNA"/>
</dbReference>
<evidence type="ECO:0008006" key="10">
    <source>
        <dbReference type="Google" id="ProtNLM"/>
    </source>
</evidence>
<evidence type="ECO:0000313" key="9">
    <source>
        <dbReference type="Proteomes" id="UP000078046"/>
    </source>
</evidence>
<evidence type="ECO:0000256" key="1">
    <source>
        <dbReference type="ARBA" id="ARBA00004141"/>
    </source>
</evidence>
<proteinExistence type="inferred from homology"/>
<keyword evidence="5 7" id="KW-0472">Membrane</keyword>
<evidence type="ECO:0000256" key="6">
    <source>
        <dbReference type="ARBA" id="ARBA00023180"/>
    </source>
</evidence>
<dbReference type="PANTHER" id="PTHR12385">
    <property type="entry name" value="CHOLINE TRANSPORTER-LIKE (SLC FAMILY 44)"/>
    <property type="match status" value="1"/>
</dbReference>
<evidence type="ECO:0000256" key="5">
    <source>
        <dbReference type="ARBA" id="ARBA00023136"/>
    </source>
</evidence>
<dbReference type="AlphaFoldDB" id="A0A177AS57"/>
<comment type="subcellular location">
    <subcellularLocation>
        <location evidence="1">Membrane</location>
        <topology evidence="1">Multi-pass membrane protein</topology>
    </subcellularLocation>
</comment>
<organism evidence="8 9">
    <name type="scientific">Intoshia linei</name>
    <dbReference type="NCBI Taxonomy" id="1819745"/>
    <lineage>
        <taxon>Eukaryota</taxon>
        <taxon>Metazoa</taxon>
        <taxon>Spiralia</taxon>
        <taxon>Lophotrochozoa</taxon>
        <taxon>Mesozoa</taxon>
        <taxon>Orthonectida</taxon>
        <taxon>Rhopaluridae</taxon>
        <taxon>Intoshia</taxon>
    </lineage>
</organism>
<reference evidence="8 9" key="1">
    <citation type="submission" date="2016-04" db="EMBL/GenBank/DDBJ databases">
        <title>The genome of Intoshia linei affirms orthonectids as highly simplified spiralians.</title>
        <authorList>
            <person name="Mikhailov K.V."/>
            <person name="Slusarev G.S."/>
            <person name="Nikitin M.A."/>
            <person name="Logacheva M.D."/>
            <person name="Penin A."/>
            <person name="Aleoshin V."/>
            <person name="Panchin Y.V."/>
        </authorList>
    </citation>
    <scope>NUCLEOTIDE SEQUENCE [LARGE SCALE GENOMIC DNA]</scope>
    <source>
        <strain evidence="8">Intl2013</strain>
        <tissue evidence="8">Whole animal</tissue>
    </source>
</reference>
<keyword evidence="6" id="KW-0325">Glycoprotein</keyword>
<name>A0A177AS57_9BILA</name>
<dbReference type="GO" id="GO:0016020">
    <property type="term" value="C:membrane"/>
    <property type="evidence" value="ECO:0007669"/>
    <property type="project" value="UniProtKB-SubCell"/>
</dbReference>
<evidence type="ECO:0000313" key="8">
    <source>
        <dbReference type="EMBL" id="OAF64815.1"/>
    </source>
</evidence>
<comment type="similarity">
    <text evidence="2">Belongs to the CTL (choline transporter-like) family.</text>
</comment>
<protein>
    <recommendedName>
        <fullName evidence="10">Choline transporter-like protein 2</fullName>
    </recommendedName>
</protein>
<sequence>MGSNDTGEPTKFDPNFKGPLKNRSCTDIIFLILFIVGIVGMGFVAVLAFVRGDPTKLIYPTDSNGNICGTGNYASRPYLFYFSLLDCATVGPSVLVTGCPTPTVCIEKCPTITFVYSVQQAKEASKISTASGRTNFICIDGFDPLTSSL</sequence>